<protein>
    <submittedName>
        <fullName evidence="2">Uncharacterized protein</fullName>
    </submittedName>
</protein>
<name>A0ABX2TJY4_9PROT</name>
<dbReference type="EMBL" id="JABFDB010000042">
    <property type="protein sequence ID" value="NYZ24662.1"/>
    <property type="molecule type" value="Genomic_DNA"/>
</dbReference>
<keyword evidence="3" id="KW-1185">Reference proteome</keyword>
<dbReference type="RefSeq" id="WP_180286439.1">
    <property type="nucleotide sequence ID" value="NZ_JABFDB010000042.1"/>
</dbReference>
<reference evidence="2 3" key="1">
    <citation type="submission" date="2020-05" db="EMBL/GenBank/DDBJ databases">
        <title>Azospirillum oleiclasticum sp. nov, a nitrogen-fixing and heavy crude oil-emulsifying bacterium isolated from the crude oil of Yumen Oilfield.</title>
        <authorList>
            <person name="Wu D."/>
            <person name="Cai M."/>
            <person name="Zhang X."/>
        </authorList>
    </citation>
    <scope>NUCLEOTIDE SEQUENCE [LARGE SCALE GENOMIC DNA]</scope>
    <source>
        <strain evidence="2 3">ROY-1-1-2</strain>
    </source>
</reference>
<evidence type="ECO:0000256" key="1">
    <source>
        <dbReference type="SAM" id="Coils"/>
    </source>
</evidence>
<organism evidence="2 3">
    <name type="scientific">Azospirillum oleiclasticum</name>
    <dbReference type="NCBI Taxonomy" id="2735135"/>
    <lineage>
        <taxon>Bacteria</taxon>
        <taxon>Pseudomonadati</taxon>
        <taxon>Pseudomonadota</taxon>
        <taxon>Alphaproteobacteria</taxon>
        <taxon>Rhodospirillales</taxon>
        <taxon>Azospirillaceae</taxon>
        <taxon>Azospirillum</taxon>
    </lineage>
</organism>
<comment type="caution">
    <text evidence="2">The sequence shown here is derived from an EMBL/GenBank/DDBJ whole genome shotgun (WGS) entry which is preliminary data.</text>
</comment>
<accession>A0ABX2TJY4</accession>
<sequence length="124" mass="13946">MAPLASIESELLRRLSEIESQIADLEAERNALQRLIAKVRLEESGNKDVKRRNSLSRIIVEGKILELLKSSSGPVSGNVLYKSTLSVVPSLKDVTFRSYLHRMKEKGLIEPAKGIGFWRMPKTQ</sequence>
<dbReference type="Proteomes" id="UP000584642">
    <property type="component" value="Unassembled WGS sequence"/>
</dbReference>
<gene>
    <name evidence="2" type="ORF">HND93_33580</name>
</gene>
<evidence type="ECO:0000313" key="2">
    <source>
        <dbReference type="EMBL" id="NYZ24662.1"/>
    </source>
</evidence>
<feature type="coiled-coil region" evidence="1">
    <location>
        <begin position="8"/>
        <end position="42"/>
    </location>
</feature>
<evidence type="ECO:0000313" key="3">
    <source>
        <dbReference type="Proteomes" id="UP000584642"/>
    </source>
</evidence>
<keyword evidence="1" id="KW-0175">Coiled coil</keyword>
<proteinExistence type="predicted"/>